<feature type="transmembrane region" description="Helical" evidence="7">
    <location>
        <begin position="380"/>
        <end position="398"/>
    </location>
</feature>
<dbReference type="PANTHER" id="PTHR23513">
    <property type="entry name" value="INTEGRAL MEMBRANE EFFLUX PROTEIN-RELATED"/>
    <property type="match status" value="1"/>
</dbReference>
<dbReference type="InterPro" id="IPR010290">
    <property type="entry name" value="TM_effector"/>
</dbReference>
<feature type="transmembrane region" description="Helical" evidence="7">
    <location>
        <begin position="105"/>
        <end position="123"/>
    </location>
</feature>
<comment type="caution">
    <text evidence="9">The sequence shown here is derived from an EMBL/GenBank/DDBJ whole genome shotgun (WGS) entry which is preliminary data.</text>
</comment>
<reference evidence="9 10" key="1">
    <citation type="journal article" date="2016" name="Nat. Commun.">
        <title>Thousands of microbial genomes shed light on interconnected biogeochemical processes in an aquifer system.</title>
        <authorList>
            <person name="Anantharaman K."/>
            <person name="Brown C.T."/>
            <person name="Hug L.A."/>
            <person name="Sharon I."/>
            <person name="Castelle C.J."/>
            <person name="Probst A.J."/>
            <person name="Thomas B.C."/>
            <person name="Singh A."/>
            <person name="Wilkins M.J."/>
            <person name="Karaoz U."/>
            <person name="Brodie E.L."/>
            <person name="Williams K.H."/>
            <person name="Hubbard S.S."/>
            <person name="Banfield J.F."/>
        </authorList>
    </citation>
    <scope>NUCLEOTIDE SEQUENCE [LARGE SCALE GENOMIC DNA]</scope>
</reference>
<dbReference type="PANTHER" id="PTHR23513:SF9">
    <property type="entry name" value="ENTEROBACTIN EXPORTER ENTS"/>
    <property type="match status" value="1"/>
</dbReference>
<sequence length="413" mass="45035">MAKFTSPFLALKYRDFRLLWIGSLISHIGSQMQIVAISWHVYILTHSAFSLALIGAARLVPLLLVSPISGIIADRYNRKIIVLISQTVQFFTTLILAALTFSSQINLLQIYIILIINSIAISFDSPARQSMIPALVPPHVFRNALGLNTTMYNAAIVIGPSIAGFVIAFLGIGIVYLINAISFVAVVIAILMMRPLLKKIDKEKITFSLNSIKEGFSFVFKNPLISSSMLLDFFATFFSSATILMPIFANDILKVGPQGLGFLYAAPSVGSVLVGFIYSAFHHVKNQGKILLLSVLIYGMATIFFAVSRTYYLSLFFLAISGAGDAVSAITRNSIRQLMTPDDMRGRMSSISMIFYFGGPQLGEIEAGVVSGFWGATISVLTGGIGAVIATIAIAYIYPQIRRYQGHEIQLTG</sequence>
<evidence type="ECO:0000256" key="1">
    <source>
        <dbReference type="ARBA" id="ARBA00004651"/>
    </source>
</evidence>
<dbReference type="SUPFAM" id="SSF103473">
    <property type="entry name" value="MFS general substrate transporter"/>
    <property type="match status" value="1"/>
</dbReference>
<feature type="transmembrane region" description="Helical" evidence="7">
    <location>
        <begin position="151"/>
        <end position="170"/>
    </location>
</feature>
<feature type="transmembrane region" description="Helical" evidence="7">
    <location>
        <begin position="290"/>
        <end position="307"/>
    </location>
</feature>
<evidence type="ECO:0000256" key="5">
    <source>
        <dbReference type="ARBA" id="ARBA00022989"/>
    </source>
</evidence>
<dbReference type="GO" id="GO:0022857">
    <property type="term" value="F:transmembrane transporter activity"/>
    <property type="evidence" value="ECO:0007669"/>
    <property type="project" value="InterPro"/>
</dbReference>
<keyword evidence="6 7" id="KW-0472">Membrane</keyword>
<proteinExistence type="predicted"/>
<dbReference type="Gene3D" id="1.20.1250.20">
    <property type="entry name" value="MFS general substrate transporter like domains"/>
    <property type="match status" value="1"/>
</dbReference>
<organism evidence="9 10">
    <name type="scientific">Candidatus Roizmanbacteria bacterium RIFCSPLOWO2_01_FULL_37_12</name>
    <dbReference type="NCBI Taxonomy" id="1802056"/>
    <lineage>
        <taxon>Bacteria</taxon>
        <taxon>Candidatus Roizmaniibacteriota</taxon>
    </lineage>
</organism>
<accession>A0A1F7ICJ8</accession>
<dbReference type="AlphaFoldDB" id="A0A1F7ICJ8"/>
<dbReference type="InterPro" id="IPR036259">
    <property type="entry name" value="MFS_trans_sf"/>
</dbReference>
<feature type="transmembrane region" description="Helical" evidence="7">
    <location>
        <begin position="48"/>
        <end position="73"/>
    </location>
</feature>
<comment type="subcellular location">
    <subcellularLocation>
        <location evidence="1">Cell membrane</location>
        <topology evidence="1">Multi-pass membrane protein</topology>
    </subcellularLocation>
</comment>
<evidence type="ECO:0000256" key="3">
    <source>
        <dbReference type="ARBA" id="ARBA00022475"/>
    </source>
</evidence>
<dbReference type="GO" id="GO:0005886">
    <property type="term" value="C:plasma membrane"/>
    <property type="evidence" value="ECO:0007669"/>
    <property type="project" value="UniProtKB-SubCell"/>
</dbReference>
<feature type="transmembrane region" description="Helical" evidence="7">
    <location>
        <begin position="176"/>
        <end position="197"/>
    </location>
</feature>
<name>A0A1F7ICJ8_9BACT</name>
<evidence type="ECO:0000313" key="9">
    <source>
        <dbReference type="EMBL" id="OGK41072.1"/>
    </source>
</evidence>
<keyword evidence="3" id="KW-1003">Cell membrane</keyword>
<dbReference type="STRING" id="1802056.A2954_06080"/>
<feature type="transmembrane region" description="Helical" evidence="7">
    <location>
        <begin position="230"/>
        <end position="249"/>
    </location>
</feature>
<gene>
    <name evidence="9" type="ORF">A2954_06080</name>
</gene>
<keyword evidence="2" id="KW-0813">Transport</keyword>
<feature type="transmembrane region" description="Helical" evidence="7">
    <location>
        <begin position="18"/>
        <end position="42"/>
    </location>
</feature>
<evidence type="ECO:0000256" key="7">
    <source>
        <dbReference type="SAM" id="Phobius"/>
    </source>
</evidence>
<feature type="transmembrane region" description="Helical" evidence="7">
    <location>
        <begin position="80"/>
        <end position="99"/>
    </location>
</feature>
<protein>
    <recommendedName>
        <fullName evidence="8">Major facilitator superfamily (MFS) profile domain-containing protein</fullName>
    </recommendedName>
</protein>
<evidence type="ECO:0000259" key="8">
    <source>
        <dbReference type="PROSITE" id="PS50850"/>
    </source>
</evidence>
<keyword evidence="4 7" id="KW-0812">Transmembrane</keyword>
<feature type="transmembrane region" description="Helical" evidence="7">
    <location>
        <begin position="261"/>
        <end position="281"/>
    </location>
</feature>
<keyword evidence="5 7" id="KW-1133">Transmembrane helix</keyword>
<dbReference type="CDD" id="cd06173">
    <property type="entry name" value="MFS_MefA_like"/>
    <property type="match status" value="1"/>
</dbReference>
<feature type="domain" description="Major facilitator superfamily (MFS) profile" evidence="8">
    <location>
        <begin position="1"/>
        <end position="402"/>
    </location>
</feature>
<evidence type="ECO:0000256" key="6">
    <source>
        <dbReference type="ARBA" id="ARBA00023136"/>
    </source>
</evidence>
<dbReference type="PROSITE" id="PS50850">
    <property type="entry name" value="MFS"/>
    <property type="match status" value="1"/>
</dbReference>
<dbReference type="EMBL" id="MGAG01000015">
    <property type="protein sequence ID" value="OGK41072.1"/>
    <property type="molecule type" value="Genomic_DNA"/>
</dbReference>
<dbReference type="Pfam" id="PF05977">
    <property type="entry name" value="MFS_3"/>
    <property type="match status" value="1"/>
</dbReference>
<evidence type="ECO:0000256" key="2">
    <source>
        <dbReference type="ARBA" id="ARBA00022448"/>
    </source>
</evidence>
<evidence type="ECO:0000256" key="4">
    <source>
        <dbReference type="ARBA" id="ARBA00022692"/>
    </source>
</evidence>
<dbReference type="Proteomes" id="UP000177698">
    <property type="component" value="Unassembled WGS sequence"/>
</dbReference>
<dbReference type="InterPro" id="IPR020846">
    <property type="entry name" value="MFS_dom"/>
</dbReference>
<evidence type="ECO:0000313" key="10">
    <source>
        <dbReference type="Proteomes" id="UP000177698"/>
    </source>
</evidence>